<proteinExistence type="predicted"/>
<dbReference type="EMBL" id="KK914287">
    <property type="protein sequence ID" value="KDP42794.1"/>
    <property type="molecule type" value="Genomic_DNA"/>
</dbReference>
<protein>
    <submittedName>
        <fullName evidence="2">Uncharacterized protein</fullName>
    </submittedName>
</protein>
<evidence type="ECO:0000313" key="2">
    <source>
        <dbReference type="EMBL" id="KDP42794.1"/>
    </source>
</evidence>
<organism evidence="2 3">
    <name type="scientific">Jatropha curcas</name>
    <name type="common">Barbados nut</name>
    <dbReference type="NCBI Taxonomy" id="180498"/>
    <lineage>
        <taxon>Eukaryota</taxon>
        <taxon>Viridiplantae</taxon>
        <taxon>Streptophyta</taxon>
        <taxon>Embryophyta</taxon>
        <taxon>Tracheophyta</taxon>
        <taxon>Spermatophyta</taxon>
        <taxon>Magnoliopsida</taxon>
        <taxon>eudicotyledons</taxon>
        <taxon>Gunneridae</taxon>
        <taxon>Pentapetalae</taxon>
        <taxon>rosids</taxon>
        <taxon>fabids</taxon>
        <taxon>Malpighiales</taxon>
        <taxon>Euphorbiaceae</taxon>
        <taxon>Crotonoideae</taxon>
        <taxon>Jatropheae</taxon>
        <taxon>Jatropha</taxon>
    </lineage>
</organism>
<reference evidence="2 3" key="1">
    <citation type="journal article" date="2014" name="PLoS ONE">
        <title>Global Analysis of Gene Expression Profiles in Physic Nut (Jatropha curcas L.) Seedlings Exposed to Salt Stress.</title>
        <authorList>
            <person name="Zhang L."/>
            <person name="Zhang C."/>
            <person name="Wu P."/>
            <person name="Chen Y."/>
            <person name="Li M."/>
            <person name="Jiang H."/>
            <person name="Wu G."/>
        </authorList>
    </citation>
    <scope>NUCLEOTIDE SEQUENCE [LARGE SCALE GENOMIC DNA]</scope>
    <source>
        <strain evidence="3">cv. GZQX0401</strain>
        <tissue evidence="2">Young leaves</tissue>
    </source>
</reference>
<keyword evidence="1" id="KW-0812">Transmembrane</keyword>
<keyword evidence="3" id="KW-1185">Reference proteome</keyword>
<evidence type="ECO:0000256" key="1">
    <source>
        <dbReference type="SAM" id="Phobius"/>
    </source>
</evidence>
<accession>A0A067LFD7</accession>
<gene>
    <name evidence="2" type="ORF">JCGZ_00493</name>
</gene>
<feature type="transmembrane region" description="Helical" evidence="1">
    <location>
        <begin position="57"/>
        <end position="79"/>
    </location>
</feature>
<keyword evidence="1" id="KW-0472">Membrane</keyword>
<dbReference type="Proteomes" id="UP000027138">
    <property type="component" value="Unassembled WGS sequence"/>
</dbReference>
<dbReference type="AlphaFoldDB" id="A0A067LFD7"/>
<keyword evidence="1" id="KW-1133">Transmembrane helix</keyword>
<evidence type="ECO:0000313" key="3">
    <source>
        <dbReference type="Proteomes" id="UP000027138"/>
    </source>
</evidence>
<name>A0A067LFD7_JATCU</name>
<sequence length="116" mass="13151">MGLQMTSVGKSFDLFMEGHDFLVKRLQLTSSENAIRAHEFNVTLAIFTYDLSTSSGVLFALASFNVALTNYVWCLLSFLSHRSRSYISGCARELSILPLQRDFIHVANFARHDFHT</sequence>